<dbReference type="Proteomes" id="UP001606134">
    <property type="component" value="Unassembled WGS sequence"/>
</dbReference>
<organism evidence="1 2">
    <name type="scientific">Pelomonas candidula</name>
    <dbReference type="NCBI Taxonomy" id="3299025"/>
    <lineage>
        <taxon>Bacteria</taxon>
        <taxon>Pseudomonadati</taxon>
        <taxon>Pseudomonadota</taxon>
        <taxon>Betaproteobacteria</taxon>
        <taxon>Burkholderiales</taxon>
        <taxon>Sphaerotilaceae</taxon>
        <taxon>Roseateles</taxon>
    </lineage>
</organism>
<gene>
    <name evidence="1" type="ORF">ACG04R_28620</name>
</gene>
<protein>
    <submittedName>
        <fullName evidence="1">Uncharacterized protein</fullName>
    </submittedName>
</protein>
<evidence type="ECO:0000313" key="2">
    <source>
        <dbReference type="Proteomes" id="UP001606134"/>
    </source>
</evidence>
<comment type="caution">
    <text evidence="1">The sequence shown here is derived from an EMBL/GenBank/DDBJ whole genome shotgun (WGS) entry which is preliminary data.</text>
</comment>
<accession>A0ABW7HLF9</accession>
<reference evidence="1 2" key="1">
    <citation type="submission" date="2024-08" db="EMBL/GenBank/DDBJ databases">
        <authorList>
            <person name="Lu H."/>
        </authorList>
    </citation>
    <scope>NUCLEOTIDE SEQUENCE [LARGE SCALE GENOMIC DNA]</scope>
    <source>
        <strain evidence="1 2">BYS78W</strain>
    </source>
</reference>
<proteinExistence type="predicted"/>
<feature type="non-terminal residue" evidence="1">
    <location>
        <position position="62"/>
    </location>
</feature>
<dbReference type="EMBL" id="JBIGIC010000089">
    <property type="protein sequence ID" value="MFG6490647.1"/>
    <property type="molecule type" value="Genomic_DNA"/>
</dbReference>
<name>A0ABW7HLF9_9BURK</name>
<sequence length="62" mass="6630">MTEMTGHDAEIGGHVGPKYAAQGSAATGDAYVPLSFELGEAFQFDWSEEPLVIGGVYQRLQV</sequence>
<evidence type="ECO:0000313" key="1">
    <source>
        <dbReference type="EMBL" id="MFG6490647.1"/>
    </source>
</evidence>
<keyword evidence="2" id="KW-1185">Reference proteome</keyword>